<comment type="caution">
    <text evidence="3">The sequence shown here is derived from an EMBL/GenBank/DDBJ whole genome shotgun (WGS) entry which is preliminary data.</text>
</comment>
<dbReference type="SUPFAM" id="SSF53098">
    <property type="entry name" value="Ribonuclease H-like"/>
    <property type="match status" value="1"/>
</dbReference>
<feature type="region of interest" description="Disordered" evidence="1">
    <location>
        <begin position="487"/>
        <end position="508"/>
    </location>
</feature>
<dbReference type="EMBL" id="NHTK01004976">
    <property type="protein sequence ID" value="PPQ83822.1"/>
    <property type="molecule type" value="Genomic_DNA"/>
</dbReference>
<evidence type="ECO:0000256" key="1">
    <source>
        <dbReference type="SAM" id="MobiDB-lite"/>
    </source>
</evidence>
<dbReference type="GO" id="GO:0046983">
    <property type="term" value="F:protein dimerization activity"/>
    <property type="evidence" value="ECO:0007669"/>
    <property type="project" value="InterPro"/>
</dbReference>
<organism evidence="3 4">
    <name type="scientific">Panaeolus cyanescens</name>
    <dbReference type="NCBI Taxonomy" id="181874"/>
    <lineage>
        <taxon>Eukaryota</taxon>
        <taxon>Fungi</taxon>
        <taxon>Dikarya</taxon>
        <taxon>Basidiomycota</taxon>
        <taxon>Agaricomycotina</taxon>
        <taxon>Agaricomycetes</taxon>
        <taxon>Agaricomycetidae</taxon>
        <taxon>Agaricales</taxon>
        <taxon>Agaricineae</taxon>
        <taxon>Galeropsidaceae</taxon>
        <taxon>Panaeolus</taxon>
    </lineage>
</organism>
<protein>
    <recommendedName>
        <fullName evidence="2">HAT C-terminal dimerisation domain-containing protein</fullName>
    </recommendedName>
</protein>
<reference evidence="3 4" key="1">
    <citation type="journal article" date="2018" name="Evol. Lett.">
        <title>Horizontal gene cluster transfer increased hallucinogenic mushroom diversity.</title>
        <authorList>
            <person name="Reynolds H.T."/>
            <person name="Vijayakumar V."/>
            <person name="Gluck-Thaler E."/>
            <person name="Korotkin H.B."/>
            <person name="Matheny P.B."/>
            <person name="Slot J.C."/>
        </authorList>
    </citation>
    <scope>NUCLEOTIDE SEQUENCE [LARGE SCALE GENOMIC DNA]</scope>
    <source>
        <strain evidence="3 4">2629</strain>
    </source>
</reference>
<dbReference type="OrthoDB" id="2748837at2759"/>
<dbReference type="PANTHER" id="PTHR23272">
    <property type="entry name" value="BED FINGER-RELATED"/>
    <property type="match status" value="1"/>
</dbReference>
<feature type="compositionally biased region" description="Acidic residues" evidence="1">
    <location>
        <begin position="487"/>
        <end position="498"/>
    </location>
</feature>
<evidence type="ECO:0000259" key="2">
    <source>
        <dbReference type="Pfam" id="PF05699"/>
    </source>
</evidence>
<dbReference type="PANTHER" id="PTHR23272:SF104">
    <property type="entry name" value="HAT FAMILY DIMERISATION DOMAIN CONTAINING PROTEIN, EXPRESSED"/>
    <property type="match status" value="1"/>
</dbReference>
<sequence>MANDTPADVDHFFKPAAKSDLVKGDKKKRSYCKSCIGGCVKKDTLLVAETTTQRRHMEYAHEAFEHPVFKRMIQLAARATRDVNIPSRKQTRSQILNTFKEQMKGLSERLNVGHITCDNASNNDTMLKEFARCYKIKTGKLYDVEERQIRCLAHFINLAAQELISTRSDAKYVTAQEADVLLDEISVAIRDEIALVRAEKNADNRRRLQELLITEEEWETVTKFCNLLQVADDAQHAFSAAARPTLHNALPAIEKMYSSGKRLRKCQKLVSTALDPRKKFAHFERNWGGDLTEDVESTVRSKFIERYNALNTSTSSTSPNTSRPRPSSIRASAHPRKRRIQLASLSDDESDSDPITRAPSNPLEPWRTEWDSYLNTHEVVPNDMGIVEWWGLNVYRYPTFASMARDYLAVMAASVSSERAFSSAGIRISKRRNRLKGDIVEAIECMECIYHHGLLFRRVVTRQAQIFSLILRMKRVGIYVGSLLADDEENEEGEEGEEGPIVISDSES</sequence>
<feature type="region of interest" description="Disordered" evidence="1">
    <location>
        <begin position="310"/>
        <end position="363"/>
    </location>
</feature>
<accession>A0A409WZC4</accession>
<name>A0A409WZC4_9AGAR</name>
<evidence type="ECO:0000313" key="4">
    <source>
        <dbReference type="Proteomes" id="UP000284842"/>
    </source>
</evidence>
<dbReference type="InterPro" id="IPR008906">
    <property type="entry name" value="HATC_C_dom"/>
</dbReference>
<dbReference type="Proteomes" id="UP000284842">
    <property type="component" value="Unassembled WGS sequence"/>
</dbReference>
<gene>
    <name evidence="3" type="ORF">CVT24_012453</name>
</gene>
<dbReference type="InterPro" id="IPR012337">
    <property type="entry name" value="RNaseH-like_sf"/>
</dbReference>
<evidence type="ECO:0000313" key="3">
    <source>
        <dbReference type="EMBL" id="PPQ83822.1"/>
    </source>
</evidence>
<dbReference type="InParanoid" id="A0A409WZC4"/>
<dbReference type="Pfam" id="PF05699">
    <property type="entry name" value="Dimer_Tnp_hAT"/>
    <property type="match status" value="1"/>
</dbReference>
<proteinExistence type="predicted"/>
<keyword evidence="4" id="KW-1185">Reference proteome</keyword>
<feature type="compositionally biased region" description="Low complexity" evidence="1">
    <location>
        <begin position="311"/>
        <end position="332"/>
    </location>
</feature>
<feature type="domain" description="HAT C-terminal dimerisation" evidence="2">
    <location>
        <begin position="369"/>
        <end position="447"/>
    </location>
</feature>
<dbReference type="AlphaFoldDB" id="A0A409WZC4"/>